<gene>
    <name evidence="7" type="primary">recR</name>
    <name evidence="9" type="ORF">H206_01220</name>
</gene>
<comment type="similarity">
    <text evidence="7">Belongs to the RecR family.</text>
</comment>
<evidence type="ECO:0000256" key="6">
    <source>
        <dbReference type="ARBA" id="ARBA00023204"/>
    </source>
</evidence>
<comment type="caution">
    <text evidence="9">The sequence shown here is derived from an EMBL/GenBank/DDBJ whole genome shotgun (WGS) entry which is preliminary data.</text>
</comment>
<dbReference type="GO" id="GO:0003677">
    <property type="term" value="F:DNA binding"/>
    <property type="evidence" value="ECO:0007669"/>
    <property type="project" value="UniProtKB-UniRule"/>
</dbReference>
<evidence type="ECO:0000256" key="4">
    <source>
        <dbReference type="ARBA" id="ARBA00022833"/>
    </source>
</evidence>
<dbReference type="Pfam" id="PF21176">
    <property type="entry name" value="RecR_HhH"/>
    <property type="match status" value="1"/>
</dbReference>
<dbReference type="NCBIfam" id="TIGR00615">
    <property type="entry name" value="recR"/>
    <property type="match status" value="1"/>
</dbReference>
<reference evidence="9 10" key="1">
    <citation type="submission" date="2017-01" db="EMBL/GenBank/DDBJ databases">
        <title>The cable genome- insights into the physiology and evolution of filamentous bacteria capable of sulfide oxidation via long distance electron transfer.</title>
        <authorList>
            <person name="Schreiber L."/>
            <person name="Bjerg J.T."/>
            <person name="Boggild A."/>
            <person name="Van De Vossenberg J."/>
            <person name="Meysman F."/>
            <person name="Nielsen L.P."/>
            <person name="Schramm A."/>
            <person name="Kjeldsen K.U."/>
        </authorList>
    </citation>
    <scope>NUCLEOTIDE SEQUENCE [LARGE SCALE GENOMIC DNA]</scope>
    <source>
        <strain evidence="9">MCF</strain>
    </source>
</reference>
<dbReference type="Gene3D" id="6.10.250.240">
    <property type="match status" value="1"/>
</dbReference>
<dbReference type="AlphaFoldDB" id="A0A3S4T7W8"/>
<dbReference type="CDD" id="cd01025">
    <property type="entry name" value="TOPRIM_recR"/>
    <property type="match status" value="1"/>
</dbReference>
<dbReference type="Gene3D" id="1.10.8.420">
    <property type="entry name" value="RecR Domain 1"/>
    <property type="match status" value="1"/>
</dbReference>
<organism evidence="9 10">
    <name type="scientific">Candidatus Electrothrix aarhusensis</name>
    <dbReference type="NCBI Taxonomy" id="1859131"/>
    <lineage>
        <taxon>Bacteria</taxon>
        <taxon>Pseudomonadati</taxon>
        <taxon>Thermodesulfobacteriota</taxon>
        <taxon>Desulfobulbia</taxon>
        <taxon>Desulfobulbales</taxon>
        <taxon>Desulfobulbaceae</taxon>
        <taxon>Candidatus Electrothrix</taxon>
    </lineage>
</organism>
<sequence>MQVIPPALERLIIDLTRLPGIGQKTASRLALYLLRRPAAEALHLSTSLAELHASIQLCSRCFAFSENDPCQICEDSRRNDRLVCVVEAPGDLMAIEKTGSFGGVYHILHGVLAPMEGIGPDELKIRELFQRVRTQEIEEILVATSSTVPGEATASYLIDYLAGMPVKVTRLACGIPMGMDIKYADEHTLARAVESRQIIR</sequence>
<keyword evidence="1 7" id="KW-0479">Metal-binding</keyword>
<comment type="function">
    <text evidence="7">May play a role in DNA repair. It seems to be involved in an RecBC-independent recombinational process of DNA repair. It may act with RecF and RecO.</text>
</comment>
<dbReference type="InterPro" id="IPR034137">
    <property type="entry name" value="TOPRIM_RecR"/>
</dbReference>
<evidence type="ECO:0000256" key="2">
    <source>
        <dbReference type="ARBA" id="ARBA00022763"/>
    </source>
</evidence>
<dbReference type="InterPro" id="IPR000093">
    <property type="entry name" value="DNA_Rcmb_RecR"/>
</dbReference>
<evidence type="ECO:0000313" key="9">
    <source>
        <dbReference type="EMBL" id="RWX44925.1"/>
    </source>
</evidence>
<dbReference type="Pfam" id="PF02132">
    <property type="entry name" value="RecR_ZnF"/>
    <property type="match status" value="1"/>
</dbReference>
<dbReference type="Pfam" id="PF13662">
    <property type="entry name" value="Toprim_4"/>
    <property type="match status" value="1"/>
</dbReference>
<dbReference type="PANTHER" id="PTHR30446:SF0">
    <property type="entry name" value="RECOMBINATION PROTEIN RECR"/>
    <property type="match status" value="1"/>
</dbReference>
<accession>A0A3S4T7W8</accession>
<dbReference type="InterPro" id="IPR023627">
    <property type="entry name" value="Rcmb_RecR"/>
</dbReference>
<dbReference type="PROSITE" id="PS01300">
    <property type="entry name" value="RECR"/>
    <property type="match status" value="1"/>
</dbReference>
<dbReference type="EMBL" id="MTKO01000086">
    <property type="protein sequence ID" value="RWX44925.1"/>
    <property type="molecule type" value="Genomic_DNA"/>
</dbReference>
<dbReference type="Pfam" id="PF21175">
    <property type="entry name" value="RecR_C"/>
    <property type="match status" value="1"/>
</dbReference>
<dbReference type="GO" id="GO:0008270">
    <property type="term" value="F:zinc ion binding"/>
    <property type="evidence" value="ECO:0007669"/>
    <property type="project" value="UniProtKB-KW"/>
</dbReference>
<proteinExistence type="inferred from homology"/>
<dbReference type="PANTHER" id="PTHR30446">
    <property type="entry name" value="RECOMBINATION PROTEIN RECR"/>
    <property type="match status" value="1"/>
</dbReference>
<dbReference type="InterPro" id="IPR006171">
    <property type="entry name" value="TOPRIM_dom"/>
</dbReference>
<keyword evidence="6 7" id="KW-0234">DNA repair</keyword>
<dbReference type="InterPro" id="IPR015967">
    <property type="entry name" value="Rcmb_RecR_Znf"/>
</dbReference>
<keyword evidence="10" id="KW-1185">Reference proteome</keyword>
<keyword evidence="5 7" id="KW-0233">DNA recombination</keyword>
<dbReference type="Gene3D" id="3.40.1360.10">
    <property type="match status" value="1"/>
</dbReference>
<dbReference type="Proteomes" id="UP000287853">
    <property type="component" value="Unassembled WGS sequence"/>
</dbReference>
<evidence type="ECO:0000313" key="10">
    <source>
        <dbReference type="Proteomes" id="UP000287853"/>
    </source>
</evidence>
<keyword evidence="2 7" id="KW-0227">DNA damage</keyword>
<name>A0A3S4T7W8_9BACT</name>
<feature type="domain" description="Toprim" evidence="8">
    <location>
        <begin position="81"/>
        <end position="176"/>
    </location>
</feature>
<keyword evidence="4 7" id="KW-0862">Zinc</keyword>
<evidence type="ECO:0000259" key="8">
    <source>
        <dbReference type="PROSITE" id="PS50880"/>
    </source>
</evidence>
<dbReference type="PROSITE" id="PS50880">
    <property type="entry name" value="TOPRIM"/>
    <property type="match status" value="1"/>
</dbReference>
<dbReference type="HAMAP" id="MF_00017">
    <property type="entry name" value="RecR"/>
    <property type="match status" value="1"/>
</dbReference>
<evidence type="ECO:0000256" key="7">
    <source>
        <dbReference type="HAMAP-Rule" id="MF_00017"/>
    </source>
</evidence>
<dbReference type="SUPFAM" id="SSF111304">
    <property type="entry name" value="Recombination protein RecR"/>
    <property type="match status" value="1"/>
</dbReference>
<evidence type="ECO:0000256" key="3">
    <source>
        <dbReference type="ARBA" id="ARBA00022771"/>
    </source>
</evidence>
<dbReference type="SMART" id="SM00493">
    <property type="entry name" value="TOPRIM"/>
    <property type="match status" value="1"/>
</dbReference>
<protein>
    <recommendedName>
        <fullName evidence="7">Recombination protein RecR</fullName>
    </recommendedName>
</protein>
<keyword evidence="3 7" id="KW-0863">Zinc-finger</keyword>
<feature type="zinc finger region" description="C4-type" evidence="7">
    <location>
        <begin position="58"/>
        <end position="73"/>
    </location>
</feature>
<dbReference type="GO" id="GO:0006310">
    <property type="term" value="P:DNA recombination"/>
    <property type="evidence" value="ECO:0007669"/>
    <property type="project" value="UniProtKB-UniRule"/>
</dbReference>
<evidence type="ECO:0000256" key="5">
    <source>
        <dbReference type="ARBA" id="ARBA00023172"/>
    </source>
</evidence>
<evidence type="ECO:0000256" key="1">
    <source>
        <dbReference type="ARBA" id="ARBA00022723"/>
    </source>
</evidence>
<dbReference type="GO" id="GO:0006281">
    <property type="term" value="P:DNA repair"/>
    <property type="evidence" value="ECO:0007669"/>
    <property type="project" value="UniProtKB-UniRule"/>
</dbReference>